<organism evidence="5 6">
    <name type="scientific">Calocera viscosa (strain TUFC12733)</name>
    <dbReference type="NCBI Taxonomy" id="1330018"/>
    <lineage>
        <taxon>Eukaryota</taxon>
        <taxon>Fungi</taxon>
        <taxon>Dikarya</taxon>
        <taxon>Basidiomycota</taxon>
        <taxon>Agaricomycotina</taxon>
        <taxon>Dacrymycetes</taxon>
        <taxon>Dacrymycetales</taxon>
        <taxon>Dacrymycetaceae</taxon>
        <taxon>Calocera</taxon>
    </lineage>
</organism>
<name>A0A167KKX7_CALVF</name>
<dbReference type="PANTHER" id="PTHR42748">
    <property type="entry name" value="NITROGEN METABOLITE REPRESSION PROTEIN NMRA FAMILY MEMBER"/>
    <property type="match status" value="1"/>
</dbReference>
<dbReference type="Gene3D" id="3.90.25.10">
    <property type="entry name" value="UDP-galactose 4-epimerase, domain 1"/>
    <property type="match status" value="1"/>
</dbReference>
<dbReference type="PANTHER" id="PTHR42748:SF30">
    <property type="entry name" value="NMRA-LIKE DOMAIN-CONTAINING PROTEIN"/>
    <property type="match status" value="1"/>
</dbReference>
<accession>A0A167KKX7</accession>
<evidence type="ECO:0000313" key="5">
    <source>
        <dbReference type="EMBL" id="KZO94750.1"/>
    </source>
</evidence>
<dbReference type="SUPFAM" id="SSF51735">
    <property type="entry name" value="NAD(P)-binding Rossmann-fold domains"/>
    <property type="match status" value="1"/>
</dbReference>
<dbReference type="InterPro" id="IPR051164">
    <property type="entry name" value="NmrA-like_oxidored"/>
</dbReference>
<gene>
    <name evidence="5" type="ORF">CALVIDRAFT_517220</name>
</gene>
<evidence type="ECO:0000256" key="1">
    <source>
        <dbReference type="ARBA" id="ARBA00006328"/>
    </source>
</evidence>
<evidence type="ECO:0000259" key="4">
    <source>
        <dbReference type="Pfam" id="PF05368"/>
    </source>
</evidence>
<dbReference type="Gene3D" id="3.40.50.720">
    <property type="entry name" value="NAD(P)-binding Rossmann-like Domain"/>
    <property type="match status" value="1"/>
</dbReference>
<evidence type="ECO:0000256" key="2">
    <source>
        <dbReference type="ARBA" id="ARBA00022857"/>
    </source>
</evidence>
<dbReference type="GO" id="GO:0005634">
    <property type="term" value="C:nucleus"/>
    <property type="evidence" value="ECO:0007669"/>
    <property type="project" value="TreeGrafter"/>
</dbReference>
<dbReference type="Pfam" id="PF05368">
    <property type="entry name" value="NmrA"/>
    <property type="match status" value="1"/>
</dbReference>
<sequence>MDLTPNDSHYSLVNPLFQHSMFNNLVVVLGATGTQGSSVINALLRNDAYVIRAVTRQSNTPAAKALTDKGIEVVHGTPTDKESLIKAFEHAYAVFGVTVPYTQDNEEVQGRNIVDAAKAAKVSLLVWSSLPSATETSHGSYTNIYHFDQKNAVDKYIAMAGQPAVILHTGSFAENLLNFHQLKPDLADPNKWNAVYPVLRPETKVAGVWIGGDLGNIVVAAIDHWEDKSWRERLTQRPIVAAPYEISGEEMVDILARGAQSVCESLSS</sequence>
<dbReference type="GO" id="GO:0016491">
    <property type="term" value="F:oxidoreductase activity"/>
    <property type="evidence" value="ECO:0007669"/>
    <property type="project" value="UniProtKB-KW"/>
</dbReference>
<comment type="similarity">
    <text evidence="1">Belongs to the NmrA-type oxidoreductase family.</text>
</comment>
<feature type="domain" description="NmrA-like" evidence="4">
    <location>
        <begin position="24"/>
        <end position="227"/>
    </location>
</feature>
<dbReference type="EMBL" id="KV417293">
    <property type="protein sequence ID" value="KZO94750.1"/>
    <property type="molecule type" value="Genomic_DNA"/>
</dbReference>
<keyword evidence="2" id="KW-0521">NADP</keyword>
<dbReference type="AlphaFoldDB" id="A0A167KKX7"/>
<dbReference type="InterPro" id="IPR008030">
    <property type="entry name" value="NmrA-like"/>
</dbReference>
<protein>
    <submittedName>
        <fullName evidence="5">NAD(P)-binding protein</fullName>
    </submittedName>
</protein>
<keyword evidence="6" id="KW-1185">Reference proteome</keyword>
<dbReference type="Proteomes" id="UP000076738">
    <property type="component" value="Unassembled WGS sequence"/>
</dbReference>
<dbReference type="InterPro" id="IPR036291">
    <property type="entry name" value="NAD(P)-bd_dom_sf"/>
</dbReference>
<dbReference type="STRING" id="1330018.A0A167KKX7"/>
<evidence type="ECO:0000313" key="6">
    <source>
        <dbReference type="Proteomes" id="UP000076738"/>
    </source>
</evidence>
<dbReference type="OrthoDB" id="419598at2759"/>
<reference evidence="5 6" key="1">
    <citation type="journal article" date="2016" name="Mol. Biol. Evol.">
        <title>Comparative Genomics of Early-Diverging Mushroom-Forming Fungi Provides Insights into the Origins of Lignocellulose Decay Capabilities.</title>
        <authorList>
            <person name="Nagy L.G."/>
            <person name="Riley R."/>
            <person name="Tritt A."/>
            <person name="Adam C."/>
            <person name="Daum C."/>
            <person name="Floudas D."/>
            <person name="Sun H."/>
            <person name="Yadav J.S."/>
            <person name="Pangilinan J."/>
            <person name="Larsson K.H."/>
            <person name="Matsuura K."/>
            <person name="Barry K."/>
            <person name="Labutti K."/>
            <person name="Kuo R."/>
            <person name="Ohm R.A."/>
            <person name="Bhattacharya S.S."/>
            <person name="Shirouzu T."/>
            <person name="Yoshinaga Y."/>
            <person name="Martin F.M."/>
            <person name="Grigoriev I.V."/>
            <person name="Hibbett D.S."/>
        </authorList>
    </citation>
    <scope>NUCLEOTIDE SEQUENCE [LARGE SCALE GENOMIC DNA]</scope>
    <source>
        <strain evidence="5 6">TUFC12733</strain>
    </source>
</reference>
<evidence type="ECO:0000256" key="3">
    <source>
        <dbReference type="ARBA" id="ARBA00023002"/>
    </source>
</evidence>
<keyword evidence="3" id="KW-0560">Oxidoreductase</keyword>
<proteinExistence type="inferred from homology"/>